<dbReference type="InterPro" id="IPR043502">
    <property type="entry name" value="DNA/RNA_pol_sf"/>
</dbReference>
<keyword evidence="2" id="KW-1185">Reference proteome</keyword>
<dbReference type="Gramene" id="C.cajan_28446.t">
    <property type="protein sequence ID" value="C.cajan_28446.t.cds1"/>
    <property type="gene ID" value="C.cajan_28446"/>
</dbReference>
<dbReference type="CDD" id="cd09272">
    <property type="entry name" value="RNase_HI_RT_Ty1"/>
    <property type="match status" value="1"/>
</dbReference>
<gene>
    <name evidence="1" type="ORF">KK1_027689</name>
</gene>
<proteinExistence type="predicted"/>
<reference evidence="1" key="1">
    <citation type="journal article" date="2012" name="Nat. Biotechnol.">
        <title>Draft genome sequence of pigeonpea (Cajanus cajan), an orphan legume crop of resource-poor farmers.</title>
        <authorList>
            <person name="Varshney R.K."/>
            <person name="Chen W."/>
            <person name="Li Y."/>
            <person name="Bharti A.K."/>
            <person name="Saxena R.K."/>
            <person name="Schlueter J.A."/>
            <person name="Donoghue M.T."/>
            <person name="Azam S."/>
            <person name="Fan G."/>
            <person name="Whaley A.M."/>
            <person name="Farmer A.D."/>
            <person name="Sheridan J."/>
            <person name="Iwata A."/>
            <person name="Tuteja R."/>
            <person name="Penmetsa R.V."/>
            <person name="Wu W."/>
            <person name="Upadhyaya H.D."/>
            <person name="Yang S.P."/>
            <person name="Shah T."/>
            <person name="Saxena K.B."/>
            <person name="Michael T."/>
            <person name="McCombie W.R."/>
            <person name="Yang B."/>
            <person name="Zhang G."/>
            <person name="Yang H."/>
            <person name="Wang J."/>
            <person name="Spillane C."/>
            <person name="Cook D.R."/>
            <person name="May G.D."/>
            <person name="Xu X."/>
            <person name="Jackson S.A."/>
        </authorList>
    </citation>
    <scope>NUCLEOTIDE SEQUENCE [LARGE SCALE GENOMIC DNA]</scope>
</reference>
<evidence type="ECO:0008006" key="3">
    <source>
        <dbReference type="Google" id="ProtNLM"/>
    </source>
</evidence>
<dbReference type="EMBL" id="KQ483453">
    <property type="protein sequence ID" value="KYP50533.1"/>
    <property type="molecule type" value="Genomic_DNA"/>
</dbReference>
<name>A0A151S6U5_CAJCA</name>
<evidence type="ECO:0000313" key="1">
    <source>
        <dbReference type="EMBL" id="KYP50533.1"/>
    </source>
</evidence>
<dbReference type="SUPFAM" id="SSF56672">
    <property type="entry name" value="DNA/RNA polymerases"/>
    <property type="match status" value="1"/>
</dbReference>
<dbReference type="PANTHER" id="PTHR11439">
    <property type="entry name" value="GAG-POL-RELATED RETROTRANSPOSON"/>
    <property type="match status" value="1"/>
</dbReference>
<dbReference type="AlphaFoldDB" id="A0A151S6U5"/>
<dbReference type="Proteomes" id="UP000075243">
    <property type="component" value="Unassembled WGS sequence"/>
</dbReference>
<accession>A0A151S6U5</accession>
<dbReference type="PANTHER" id="PTHR11439:SF498">
    <property type="entry name" value="DNAK FAMILY PROTEIN"/>
    <property type="match status" value="1"/>
</dbReference>
<organism evidence="1 2">
    <name type="scientific">Cajanus cajan</name>
    <name type="common">Pigeon pea</name>
    <name type="synonym">Cajanus indicus</name>
    <dbReference type="NCBI Taxonomy" id="3821"/>
    <lineage>
        <taxon>Eukaryota</taxon>
        <taxon>Viridiplantae</taxon>
        <taxon>Streptophyta</taxon>
        <taxon>Embryophyta</taxon>
        <taxon>Tracheophyta</taxon>
        <taxon>Spermatophyta</taxon>
        <taxon>Magnoliopsida</taxon>
        <taxon>eudicotyledons</taxon>
        <taxon>Gunneridae</taxon>
        <taxon>Pentapetalae</taxon>
        <taxon>rosids</taxon>
        <taxon>fabids</taxon>
        <taxon>Fabales</taxon>
        <taxon>Fabaceae</taxon>
        <taxon>Papilionoideae</taxon>
        <taxon>50 kb inversion clade</taxon>
        <taxon>NPAAA clade</taxon>
        <taxon>indigoferoid/millettioid clade</taxon>
        <taxon>Phaseoleae</taxon>
        <taxon>Cajanus</taxon>
    </lineage>
</organism>
<protein>
    <recommendedName>
        <fullName evidence="3">Copia protein</fullName>
    </recommendedName>
</protein>
<evidence type="ECO:0000313" key="2">
    <source>
        <dbReference type="Proteomes" id="UP000075243"/>
    </source>
</evidence>
<sequence length="273" mass="30298">MLACAPVSTPIDYTTKLTSETGTALADPSPYRRLIGKLIYLTSTRPDIAFAVQNLSQSVSAPTDIHYRAVFRVLRYLKQSLGAGIFLPSSSSLQLKGFSDSNWAGCLETHRSVTGYSVYLGDSLISWKSKKQATVSRSSSKSEYRALASVTCEIQWLSFLLDDLRIGYEKHALLFCDNDSAIQIAHNQVFHERTKHIEIDCHVVHEKINLGVLKLLPISSSLQLADILTKALHPHVFKNFYGKLGMSNIHSHLEGGSYNSNTYTSSELRDDNG</sequence>
<dbReference type="STRING" id="3821.A0A151S6U5"/>